<evidence type="ECO:0000259" key="17">
    <source>
        <dbReference type="PROSITE" id="PS50011"/>
    </source>
</evidence>
<dbReference type="SUPFAM" id="SSF49879">
    <property type="entry name" value="SMAD/FHA domain"/>
    <property type="match status" value="1"/>
</dbReference>
<dbReference type="Pfam" id="PF00498">
    <property type="entry name" value="FHA"/>
    <property type="match status" value="1"/>
</dbReference>
<dbReference type="PROSITE" id="PS00108">
    <property type="entry name" value="PROTEIN_KINASE_ST"/>
    <property type="match status" value="1"/>
</dbReference>
<dbReference type="InterPro" id="IPR017441">
    <property type="entry name" value="Protein_kinase_ATP_BS"/>
</dbReference>
<feature type="region of interest" description="Disordered" evidence="16">
    <location>
        <begin position="275"/>
        <end position="297"/>
    </location>
</feature>
<evidence type="ECO:0000259" key="18">
    <source>
        <dbReference type="PROSITE" id="PS52044"/>
    </source>
</evidence>
<evidence type="ECO:0000313" key="19">
    <source>
        <dbReference type="EMBL" id="KAH1907753.1"/>
    </source>
</evidence>
<keyword evidence="12 15" id="KW-0175">Coiled coil</keyword>
<feature type="region of interest" description="Disordered" evidence="16">
    <location>
        <begin position="113"/>
        <end position="134"/>
    </location>
</feature>
<feature type="compositionally biased region" description="Acidic residues" evidence="16">
    <location>
        <begin position="123"/>
        <end position="134"/>
    </location>
</feature>
<keyword evidence="9 13" id="KW-0378">Hydrolase</keyword>
<keyword evidence="6" id="KW-0677">Repeat</keyword>
<comment type="similarity">
    <text evidence="2">Belongs to the protein kinase superfamily. CAMK Ser/Thr protein kinase family. CHEK2 subfamily.</text>
</comment>
<dbReference type="InterPro" id="IPR000719">
    <property type="entry name" value="Prot_kinase_dom"/>
</dbReference>
<dbReference type="FunFam" id="1.25.40.20:FF:000290">
    <property type="entry name" value="C2H2 finger and ankyrin domain-containing protein"/>
    <property type="match status" value="1"/>
</dbReference>
<feature type="compositionally biased region" description="Low complexity" evidence="16">
    <location>
        <begin position="281"/>
        <end position="297"/>
    </location>
</feature>
<evidence type="ECO:0000256" key="4">
    <source>
        <dbReference type="ARBA" id="ARBA00022490"/>
    </source>
</evidence>
<comment type="caution">
    <text evidence="19">The sequence shown here is derived from an EMBL/GenBank/DDBJ whole genome shotgun (WGS) entry which is preliminary data.</text>
</comment>
<evidence type="ECO:0000256" key="10">
    <source>
        <dbReference type="ARBA" id="ARBA00022840"/>
    </source>
</evidence>
<feature type="coiled-coil region" evidence="15">
    <location>
        <begin position="546"/>
        <end position="589"/>
    </location>
</feature>
<dbReference type="InterPro" id="IPR008271">
    <property type="entry name" value="Ser/Thr_kinase_AS"/>
</dbReference>
<dbReference type="GO" id="GO:0004519">
    <property type="term" value="F:endonuclease activity"/>
    <property type="evidence" value="ECO:0007669"/>
    <property type="project" value="UniProtKB-KW"/>
</dbReference>
<dbReference type="Gene3D" id="2.60.200.20">
    <property type="match status" value="1"/>
</dbReference>
<evidence type="ECO:0000256" key="12">
    <source>
        <dbReference type="ARBA" id="ARBA00023054"/>
    </source>
</evidence>
<evidence type="ECO:0000256" key="9">
    <source>
        <dbReference type="ARBA" id="ARBA00022801"/>
    </source>
</evidence>
<feature type="domain" description="Protein kinase" evidence="17">
    <location>
        <begin position="744"/>
        <end position="1044"/>
    </location>
</feature>
<feature type="region of interest" description="Disordered" evidence="16">
    <location>
        <begin position="206"/>
        <end position="227"/>
    </location>
</feature>
<dbReference type="SUPFAM" id="SSF56112">
    <property type="entry name" value="Protein kinase-like (PK-like)"/>
    <property type="match status" value="1"/>
</dbReference>
<dbReference type="PROSITE" id="PS00107">
    <property type="entry name" value="PROTEIN_KINASE_ATP"/>
    <property type="match status" value="1"/>
</dbReference>
<evidence type="ECO:0000256" key="7">
    <source>
        <dbReference type="ARBA" id="ARBA00022741"/>
    </source>
</evidence>
<feature type="compositionally biased region" description="Polar residues" evidence="16">
    <location>
        <begin position="209"/>
        <end position="227"/>
    </location>
</feature>
<sequence>MVADNPLMEELLKRPLYVYDLPQELLSTLTAKGEDQPIAVEDTVELSSEPLDPSTLDPVIANSTSCALCKVSFLNVQEQREHVRSDHHRFNVKAQSRGNPTLDEAQFAKAVGDLDESISGSESSEEEDDNEDEQLSALLRRQARISQAAEEAEASASKKPASRSPLYWFSSSLLPSNTSLGVYRALFSNDEQDEPKHLVDSLRKKQLSPLPTQRPNAQPQTNGTTPSPHIFMCMIGGGHFAAMLVSLTPQIHRKQGGVEERQACVIAHKSFHRYTTRRKQGGSQSASDAARGAAHSAGSSLRRYNEAALEKEIRELLRDWKEMIDSAQLLFIRATGNTNRKILFGQYEGQFLKQNDPRIRGFPFSTRRATQDELMRCFKELTRVKVSQIDEAALAAVVAKQRAEAVKPPTPRPQQKPKVSKEEEEAILHTSQIQALIRRSKVPALMSYLSKNSIPSSFSFRPPDSPQNFRCPTPLHFAANLNSPSVVSALLTKADADPTIANGEGRTAFELAGDRATRDAFRVARHELGESKWNWDAAKVPAAVSKEEVDSRAERERKIAEEEEAKRRKTELERLRKEEAARAASLQETRKVGGRALGAMEKTASEKREEEMRGMTPEMRMRLERERRARAAEERIRRMQGSQYVVNDPFISNRHLRIYTIIFDQENPDEVAPLVYAQDISLNGTSWNNYPMGKGNGSFLLSDGDTLKLSPSVHLLYRRDGHRSEDHFDMLQRVEMRVFEDQYTITQRKLGSGAYGQVHMAFNKVTGQQLACKIVDLRTLKDRVIEDFEGQKSRFFGMDTDRIIAARAHNGYIARKIHEKLEIYDREARILARLCHPNIIRVEKVLRSSNTIYLFQDLVTAGDLFSFIQYKGGRLGDIEAAVIVRQVLMALDYLHEQNIAHRDLKPDNILMTSLADGSRVVLTDFGCARLVQPRIERMSTKIGTYDYSAPEVLRSSRQGYTKAVDLWSLGCVTTVLLTGEPPFNTPSPKCETSQGNRQGALDSLEANLTCNMIGKRAKDFVLRLLVFDEAKRMDVKQALGHCWFTNPVHKEAFEALYKRSIRDWKPRAPKEPLMVDLDLIQVRKTNGDVAQTHSQESLPSKLFKSAVPRASGSKESILEESSSPELRRDLSPTLSDPELPPHGQLDDNPHQAYDLGNDPAEIESEAGKLDALEQRLESSEQSEVLRSESEEFNQYEWAIPPIIPNFSTANTALLKNINNSSTRKKRASNTWEEFGNEVYEEVKNSITGKRHRLLYGANFVANWS</sequence>
<evidence type="ECO:0000256" key="16">
    <source>
        <dbReference type="SAM" id="MobiDB-lite"/>
    </source>
</evidence>
<accession>A0A9P8NLU1</accession>
<keyword evidence="7 14" id="KW-0547">Nucleotide-binding</keyword>
<dbReference type="Proteomes" id="UP000813423">
    <property type="component" value="Unassembled WGS sequence"/>
</dbReference>
<keyword evidence="11" id="KW-0040">ANK repeat</keyword>
<evidence type="ECO:0000256" key="11">
    <source>
        <dbReference type="ARBA" id="ARBA00023043"/>
    </source>
</evidence>
<dbReference type="PROSITE" id="PS52044">
    <property type="entry name" value="VLRF1"/>
    <property type="match status" value="1"/>
</dbReference>
<dbReference type="Gene3D" id="1.10.510.10">
    <property type="entry name" value="Transferase(Phosphotransferase) domain 1"/>
    <property type="match status" value="1"/>
</dbReference>
<comment type="subcellular location">
    <subcellularLocation>
        <location evidence="1">Cytoplasm</location>
    </subcellularLocation>
</comment>
<dbReference type="InterPro" id="IPR000253">
    <property type="entry name" value="FHA_dom"/>
</dbReference>
<feature type="domain" description="VLRF1" evidence="18">
    <location>
        <begin position="226"/>
        <end position="384"/>
    </location>
</feature>
<dbReference type="GO" id="GO:0005524">
    <property type="term" value="F:ATP binding"/>
    <property type="evidence" value="ECO:0007669"/>
    <property type="project" value="UniProtKB-UniRule"/>
</dbReference>
<evidence type="ECO:0008006" key="21">
    <source>
        <dbReference type="Google" id="ProtNLM"/>
    </source>
</evidence>
<evidence type="ECO:0000313" key="20">
    <source>
        <dbReference type="Proteomes" id="UP000813423"/>
    </source>
</evidence>
<dbReference type="PANTHER" id="PTHR16036:SF2">
    <property type="entry name" value="TRNA ENDONUCLEASE ANKZF1"/>
    <property type="match status" value="1"/>
</dbReference>
<feature type="active site" evidence="13">
    <location>
        <position position="284"/>
    </location>
</feature>
<dbReference type="GO" id="GO:0005737">
    <property type="term" value="C:cytoplasm"/>
    <property type="evidence" value="ECO:0007669"/>
    <property type="project" value="UniProtKB-SubCell"/>
</dbReference>
<dbReference type="InterPro" id="IPR047139">
    <property type="entry name" value="ANKZ1/VMS1"/>
</dbReference>
<evidence type="ECO:0000256" key="3">
    <source>
        <dbReference type="ARBA" id="ARBA00009262"/>
    </source>
</evidence>
<comment type="domain">
    <text evidence="13">The VLRF1 domain mediates binding to the 60S ribosomal subunit.</text>
</comment>
<keyword evidence="4 13" id="KW-0963">Cytoplasm</keyword>
<dbReference type="PROSITE" id="PS50011">
    <property type="entry name" value="PROTEIN_KINASE_DOM"/>
    <property type="match status" value="1"/>
</dbReference>
<protein>
    <recommendedName>
        <fullName evidence="21">Protein kinase</fullName>
    </recommendedName>
</protein>
<evidence type="ECO:0000256" key="15">
    <source>
        <dbReference type="SAM" id="Coils"/>
    </source>
</evidence>
<keyword evidence="10 14" id="KW-0067">ATP-binding</keyword>
<dbReference type="CDD" id="cd22670">
    <property type="entry name" value="FHA_MEK1-like"/>
    <property type="match status" value="1"/>
</dbReference>
<dbReference type="Gene3D" id="1.25.40.20">
    <property type="entry name" value="Ankyrin repeat-containing domain"/>
    <property type="match status" value="1"/>
</dbReference>
<reference evidence="19" key="1">
    <citation type="submission" date="2021-08" db="EMBL/GenBank/DDBJ databases">
        <title>Global Aspergillus fumigatus from environmental and clinical sources.</title>
        <authorList>
            <person name="Barber A."/>
            <person name="Sae-Ong T."/>
        </authorList>
    </citation>
    <scope>NUCLEOTIDE SEQUENCE</scope>
    <source>
        <strain evidence="19">NRZ-2016-071</strain>
    </source>
</reference>
<feature type="region of interest" description="Disordered" evidence="16">
    <location>
        <begin position="1088"/>
        <end position="1157"/>
    </location>
</feature>
<dbReference type="AlphaFoldDB" id="A0A9P8NLU1"/>
<evidence type="ECO:0000256" key="13">
    <source>
        <dbReference type="PROSITE-ProRule" id="PRU01389"/>
    </source>
</evidence>
<dbReference type="InterPro" id="IPR036770">
    <property type="entry name" value="Ankyrin_rpt-contain_sf"/>
</dbReference>
<dbReference type="PANTHER" id="PTHR16036">
    <property type="entry name" value="ANKYRIN REPEAT AND ZINC FINGER DOMAIN-CONTAINING PROTEIN 1"/>
    <property type="match status" value="1"/>
</dbReference>
<keyword evidence="8 13" id="KW-0255">Endonuclease</keyword>
<dbReference type="GO" id="GO:0036503">
    <property type="term" value="P:ERAD pathway"/>
    <property type="evidence" value="ECO:0007669"/>
    <property type="project" value="TreeGrafter"/>
</dbReference>
<evidence type="ECO:0000256" key="5">
    <source>
        <dbReference type="ARBA" id="ARBA00022722"/>
    </source>
</evidence>
<keyword evidence="5 13" id="KW-0540">Nuclease</keyword>
<dbReference type="GO" id="GO:0016787">
    <property type="term" value="F:hydrolase activity"/>
    <property type="evidence" value="ECO:0007669"/>
    <property type="project" value="UniProtKB-KW"/>
</dbReference>
<organism evidence="19 20">
    <name type="scientific">Aspergillus fumigatus</name>
    <name type="common">Neosartorya fumigata</name>
    <dbReference type="NCBI Taxonomy" id="746128"/>
    <lineage>
        <taxon>Eukaryota</taxon>
        <taxon>Fungi</taxon>
        <taxon>Dikarya</taxon>
        <taxon>Ascomycota</taxon>
        <taxon>Pezizomycotina</taxon>
        <taxon>Eurotiomycetes</taxon>
        <taxon>Eurotiomycetidae</taxon>
        <taxon>Eurotiales</taxon>
        <taxon>Aspergillaceae</taxon>
        <taxon>Aspergillus</taxon>
        <taxon>Aspergillus subgen. Fumigati</taxon>
    </lineage>
</organism>
<dbReference type="GO" id="GO:0004672">
    <property type="term" value="F:protein kinase activity"/>
    <property type="evidence" value="ECO:0007669"/>
    <property type="project" value="InterPro"/>
</dbReference>
<dbReference type="Pfam" id="PF18826">
    <property type="entry name" value="bVLRF1"/>
    <property type="match status" value="1"/>
</dbReference>
<dbReference type="InterPro" id="IPR008984">
    <property type="entry name" value="SMAD_FHA_dom_sf"/>
</dbReference>
<comment type="similarity">
    <text evidence="3 13">Belongs to the ANKZF1/VMS1 family.</text>
</comment>
<evidence type="ECO:0000256" key="2">
    <source>
        <dbReference type="ARBA" id="ARBA00005575"/>
    </source>
</evidence>
<dbReference type="InterPro" id="IPR041175">
    <property type="entry name" value="VLRF1/Vms1"/>
</dbReference>
<evidence type="ECO:0000256" key="6">
    <source>
        <dbReference type="ARBA" id="ARBA00022737"/>
    </source>
</evidence>
<feature type="compositionally biased region" description="Low complexity" evidence="16">
    <location>
        <begin position="1111"/>
        <end position="1124"/>
    </location>
</feature>
<dbReference type="SUPFAM" id="SSF48403">
    <property type="entry name" value="Ankyrin repeat"/>
    <property type="match status" value="1"/>
</dbReference>
<gene>
    <name evidence="19" type="ORF">KXV57_004034</name>
</gene>
<dbReference type="Gene3D" id="3.30.200.20">
    <property type="entry name" value="Phosphorylase Kinase, domain 1"/>
    <property type="match status" value="1"/>
</dbReference>
<name>A0A9P8NLU1_ASPFM</name>
<feature type="compositionally biased region" description="Polar residues" evidence="16">
    <location>
        <begin position="1088"/>
        <end position="1098"/>
    </location>
</feature>
<dbReference type="InterPro" id="IPR011009">
    <property type="entry name" value="Kinase-like_dom_sf"/>
</dbReference>
<dbReference type="EMBL" id="JAIBSC010000025">
    <property type="protein sequence ID" value="KAH1907753.1"/>
    <property type="molecule type" value="Genomic_DNA"/>
</dbReference>
<dbReference type="SMART" id="SM00220">
    <property type="entry name" value="S_TKc"/>
    <property type="match status" value="1"/>
</dbReference>
<proteinExistence type="inferred from homology"/>
<dbReference type="FunFam" id="3.30.200.20:FF:001296">
    <property type="entry name" value="Serine/threonine protein kinase, putative"/>
    <property type="match status" value="1"/>
</dbReference>
<evidence type="ECO:0000256" key="14">
    <source>
        <dbReference type="PROSITE-ProRule" id="PRU10141"/>
    </source>
</evidence>
<evidence type="ECO:0000256" key="8">
    <source>
        <dbReference type="ARBA" id="ARBA00022759"/>
    </source>
</evidence>
<evidence type="ECO:0000256" key="1">
    <source>
        <dbReference type="ARBA" id="ARBA00004496"/>
    </source>
</evidence>
<dbReference type="Pfam" id="PF00069">
    <property type="entry name" value="Pkinase"/>
    <property type="match status" value="1"/>
</dbReference>
<feature type="binding site" evidence="14">
    <location>
        <position position="773"/>
    </location>
    <ligand>
        <name>ATP</name>
        <dbReference type="ChEBI" id="CHEBI:30616"/>
    </ligand>
</feature>